<dbReference type="InterPro" id="IPR005545">
    <property type="entry name" value="YCII"/>
</dbReference>
<name>A0ABW4KPF5_9BURK</name>
<dbReference type="InterPro" id="IPR011008">
    <property type="entry name" value="Dimeric_a/b-barrel"/>
</dbReference>
<evidence type="ECO:0000259" key="2">
    <source>
        <dbReference type="Pfam" id="PF03795"/>
    </source>
</evidence>
<evidence type="ECO:0000313" key="3">
    <source>
        <dbReference type="EMBL" id="MFD1709910.1"/>
    </source>
</evidence>
<dbReference type="Proteomes" id="UP001597304">
    <property type="component" value="Unassembled WGS sequence"/>
</dbReference>
<gene>
    <name evidence="3" type="ORF">ACFSF0_04790</name>
</gene>
<sequence>MPDHYVFFGTDKPDHAAVRAERRESHRSYIRTRRDGVVAVVGGPTFGSDGQMNGTMLVLEAGSLEAVRDFIQNDPYSQAGLFAQVEIRRWHWGLGQPADG</sequence>
<dbReference type="Gene3D" id="3.30.70.1060">
    <property type="entry name" value="Dimeric alpha+beta barrel"/>
    <property type="match status" value="1"/>
</dbReference>
<dbReference type="InterPro" id="IPR051807">
    <property type="entry name" value="Sec-metab_biosynth-assoc"/>
</dbReference>
<comment type="caution">
    <text evidence="3">The sequence shown here is derived from an EMBL/GenBank/DDBJ whole genome shotgun (WGS) entry which is preliminary data.</text>
</comment>
<dbReference type="Pfam" id="PF03795">
    <property type="entry name" value="YCII"/>
    <property type="match status" value="1"/>
</dbReference>
<accession>A0ABW4KPF5</accession>
<evidence type="ECO:0000313" key="4">
    <source>
        <dbReference type="Proteomes" id="UP001597304"/>
    </source>
</evidence>
<protein>
    <submittedName>
        <fullName evidence="3">YciI family protein</fullName>
    </submittedName>
</protein>
<comment type="similarity">
    <text evidence="1">Belongs to the YciI family.</text>
</comment>
<dbReference type="PANTHER" id="PTHR33606:SF3">
    <property type="entry name" value="PROTEIN YCII"/>
    <property type="match status" value="1"/>
</dbReference>
<feature type="domain" description="YCII-related" evidence="2">
    <location>
        <begin position="5"/>
        <end position="90"/>
    </location>
</feature>
<dbReference type="EMBL" id="JBHUEJ010000011">
    <property type="protein sequence ID" value="MFD1709910.1"/>
    <property type="molecule type" value="Genomic_DNA"/>
</dbReference>
<dbReference type="SUPFAM" id="SSF54909">
    <property type="entry name" value="Dimeric alpha+beta barrel"/>
    <property type="match status" value="1"/>
</dbReference>
<proteinExistence type="inferred from homology"/>
<evidence type="ECO:0000256" key="1">
    <source>
        <dbReference type="ARBA" id="ARBA00007689"/>
    </source>
</evidence>
<keyword evidence="4" id="KW-1185">Reference proteome</keyword>
<dbReference type="RefSeq" id="WP_147914024.1">
    <property type="nucleotide sequence ID" value="NZ_JBHUEJ010000011.1"/>
</dbReference>
<organism evidence="3 4">
    <name type="scientific">Ottowia flava</name>
    <dbReference type="NCBI Taxonomy" id="2675430"/>
    <lineage>
        <taxon>Bacteria</taxon>
        <taxon>Pseudomonadati</taxon>
        <taxon>Pseudomonadota</taxon>
        <taxon>Betaproteobacteria</taxon>
        <taxon>Burkholderiales</taxon>
        <taxon>Comamonadaceae</taxon>
        <taxon>Ottowia</taxon>
    </lineage>
</organism>
<dbReference type="PANTHER" id="PTHR33606">
    <property type="entry name" value="PROTEIN YCII"/>
    <property type="match status" value="1"/>
</dbReference>
<reference evidence="4" key="1">
    <citation type="journal article" date="2019" name="Int. J. Syst. Evol. Microbiol.">
        <title>The Global Catalogue of Microorganisms (GCM) 10K type strain sequencing project: providing services to taxonomists for standard genome sequencing and annotation.</title>
        <authorList>
            <consortium name="The Broad Institute Genomics Platform"/>
            <consortium name="The Broad Institute Genome Sequencing Center for Infectious Disease"/>
            <person name="Wu L."/>
            <person name="Ma J."/>
        </authorList>
    </citation>
    <scope>NUCLEOTIDE SEQUENCE [LARGE SCALE GENOMIC DNA]</scope>
    <source>
        <strain evidence="4">LMG 29247</strain>
    </source>
</reference>